<keyword evidence="4" id="KW-1185">Reference proteome</keyword>
<evidence type="ECO:0000256" key="1">
    <source>
        <dbReference type="SAM" id="MobiDB-lite"/>
    </source>
</evidence>
<keyword evidence="2" id="KW-1133">Transmembrane helix</keyword>
<feature type="transmembrane region" description="Helical" evidence="2">
    <location>
        <begin position="66"/>
        <end position="87"/>
    </location>
</feature>
<gene>
    <name evidence="3" type="ORF">GCM10023215_51250</name>
</gene>
<feature type="region of interest" description="Disordered" evidence="1">
    <location>
        <begin position="1"/>
        <end position="59"/>
    </location>
</feature>
<evidence type="ECO:0000313" key="4">
    <source>
        <dbReference type="Proteomes" id="UP001500325"/>
    </source>
</evidence>
<accession>A0ABP8XD56</accession>
<keyword evidence="2" id="KW-0812">Transmembrane</keyword>
<dbReference type="Proteomes" id="UP001500325">
    <property type="component" value="Unassembled WGS sequence"/>
</dbReference>
<protein>
    <submittedName>
        <fullName evidence="3">Uncharacterized protein</fullName>
    </submittedName>
</protein>
<keyword evidence="2" id="KW-0472">Membrane</keyword>
<feature type="compositionally biased region" description="Basic and acidic residues" evidence="1">
    <location>
        <begin position="8"/>
        <end position="22"/>
    </location>
</feature>
<feature type="compositionally biased region" description="Basic and acidic residues" evidence="1">
    <location>
        <begin position="44"/>
        <end position="59"/>
    </location>
</feature>
<evidence type="ECO:0000313" key="3">
    <source>
        <dbReference type="EMBL" id="GAA4705123.1"/>
    </source>
</evidence>
<comment type="caution">
    <text evidence="3">The sequence shown here is derived from an EMBL/GenBank/DDBJ whole genome shotgun (WGS) entry which is preliminary data.</text>
</comment>
<organism evidence="3 4">
    <name type="scientific">Pseudonocardia yuanmonensis</name>
    <dbReference type="NCBI Taxonomy" id="1095914"/>
    <lineage>
        <taxon>Bacteria</taxon>
        <taxon>Bacillati</taxon>
        <taxon>Actinomycetota</taxon>
        <taxon>Actinomycetes</taxon>
        <taxon>Pseudonocardiales</taxon>
        <taxon>Pseudonocardiaceae</taxon>
        <taxon>Pseudonocardia</taxon>
    </lineage>
</organism>
<evidence type="ECO:0000256" key="2">
    <source>
        <dbReference type="SAM" id="Phobius"/>
    </source>
</evidence>
<name>A0ABP8XD56_9PSEU</name>
<dbReference type="RefSeq" id="WP_345383311.1">
    <property type="nucleotide sequence ID" value="NZ_BAABIC010000021.1"/>
</dbReference>
<dbReference type="EMBL" id="BAABIC010000021">
    <property type="protein sequence ID" value="GAA4705123.1"/>
    <property type="molecule type" value="Genomic_DNA"/>
</dbReference>
<reference evidence="4" key="1">
    <citation type="journal article" date="2019" name="Int. J. Syst. Evol. Microbiol.">
        <title>The Global Catalogue of Microorganisms (GCM) 10K type strain sequencing project: providing services to taxonomists for standard genome sequencing and annotation.</title>
        <authorList>
            <consortium name="The Broad Institute Genomics Platform"/>
            <consortium name="The Broad Institute Genome Sequencing Center for Infectious Disease"/>
            <person name="Wu L."/>
            <person name="Ma J."/>
        </authorList>
    </citation>
    <scope>NUCLEOTIDE SEQUENCE [LARGE SCALE GENOMIC DNA]</scope>
    <source>
        <strain evidence="4">JCM 18055</strain>
    </source>
</reference>
<proteinExistence type="predicted"/>
<sequence>MTITPEQQARHDRTDPTADRVTDVIPVVPAPRAPGAAPWPSALRTREQGGAHRGAVAERPRRRWPWATAGLAVGLLMGVGIGGAALGNAATAAAPAPAPRTVTVTAPAPAPETVTVTAAAPAPVTVTREVPVPAAGSGSSGSSDGLKDGVYQAGADIEAGRYKTSGGGTYGMCLWATYRDAAQSYDAFVDGGSSSGQMYASVAKGQYLELTGGCTWTTVS</sequence>
<feature type="compositionally biased region" description="Low complexity" evidence="1">
    <location>
        <begin position="33"/>
        <end position="42"/>
    </location>
</feature>